<dbReference type="SUPFAM" id="SSF46785">
    <property type="entry name" value="Winged helix' DNA-binding domain"/>
    <property type="match status" value="1"/>
</dbReference>
<dbReference type="GeneID" id="82535798"/>
<feature type="domain" description="Helix-turn-helix type 11" evidence="1">
    <location>
        <begin position="11"/>
        <end position="46"/>
    </location>
</feature>
<proteinExistence type="predicted"/>
<dbReference type="Pfam" id="PF08279">
    <property type="entry name" value="HTH_11"/>
    <property type="match status" value="1"/>
</dbReference>
<keyword evidence="3" id="KW-1185">Reference proteome</keyword>
<sequence length="119" mass="13758">MKQGHDTLAMRLALILKKLISGERFTIEDLSREFGVSKRTIQRDLNERFNFLEIVRDEEECYCLDKHSLGLYGLKDIRSFAYFSGIENLYPKLDEPLLGEILSSKQDSNAHILPPPPIF</sequence>
<dbReference type="InterPro" id="IPR036388">
    <property type="entry name" value="WH-like_DNA-bd_sf"/>
</dbReference>
<dbReference type="EMBL" id="NXLS01000005">
    <property type="protein sequence ID" value="RDU62746.1"/>
    <property type="molecule type" value="Genomic_DNA"/>
</dbReference>
<name>A0A3D8ICS7_9HELI</name>
<dbReference type="InterPro" id="IPR036390">
    <property type="entry name" value="WH_DNA-bd_sf"/>
</dbReference>
<dbReference type="Proteomes" id="UP000256650">
    <property type="component" value="Unassembled WGS sequence"/>
</dbReference>
<gene>
    <name evidence="2" type="ORF">CQA43_05780</name>
</gene>
<organism evidence="2 3">
    <name type="scientific">Helicobacter ganmani</name>
    <dbReference type="NCBI Taxonomy" id="60246"/>
    <lineage>
        <taxon>Bacteria</taxon>
        <taxon>Pseudomonadati</taxon>
        <taxon>Campylobacterota</taxon>
        <taxon>Epsilonproteobacteria</taxon>
        <taxon>Campylobacterales</taxon>
        <taxon>Helicobacteraceae</taxon>
        <taxon>Helicobacter</taxon>
    </lineage>
</organism>
<evidence type="ECO:0000313" key="3">
    <source>
        <dbReference type="Proteomes" id="UP000256650"/>
    </source>
</evidence>
<dbReference type="InterPro" id="IPR013196">
    <property type="entry name" value="HTH_11"/>
</dbReference>
<comment type="caution">
    <text evidence="2">The sequence shown here is derived from an EMBL/GenBank/DDBJ whole genome shotgun (WGS) entry which is preliminary data.</text>
</comment>
<evidence type="ECO:0000259" key="1">
    <source>
        <dbReference type="Pfam" id="PF08279"/>
    </source>
</evidence>
<dbReference type="Gene3D" id="1.10.10.10">
    <property type="entry name" value="Winged helix-like DNA-binding domain superfamily/Winged helix DNA-binding domain"/>
    <property type="match status" value="1"/>
</dbReference>
<reference evidence="2 3" key="1">
    <citation type="submission" date="2018-04" db="EMBL/GenBank/DDBJ databases">
        <title>Novel Campyloabacter and Helicobacter Species and Strains.</title>
        <authorList>
            <person name="Mannion A.J."/>
            <person name="Shen Z."/>
            <person name="Fox J.G."/>
        </authorList>
    </citation>
    <scope>NUCLEOTIDE SEQUENCE [LARGE SCALE GENOMIC DNA]</scope>
    <source>
        <strain evidence="2 3">MIT 99-5101</strain>
    </source>
</reference>
<protein>
    <recommendedName>
        <fullName evidence="1">Helix-turn-helix type 11 domain-containing protein</fullName>
    </recommendedName>
</protein>
<dbReference type="RefSeq" id="WP_115551672.1">
    <property type="nucleotide sequence ID" value="NZ_CAOVYC010000005.1"/>
</dbReference>
<dbReference type="OrthoDB" id="6521217at2"/>
<dbReference type="AlphaFoldDB" id="A0A3D8ICS7"/>
<accession>A0A3D8ICS7</accession>
<evidence type="ECO:0000313" key="2">
    <source>
        <dbReference type="EMBL" id="RDU62746.1"/>
    </source>
</evidence>